<reference evidence="1 2" key="1">
    <citation type="journal article" date="2012" name="Nucleic Acids Res.">
        <title>Sequencing of the smallest Apicomplexan genome from the human pathogen Babesia microti.</title>
        <authorList>
            <person name="Cornillot E."/>
            <person name="Hadj-Kaddour K."/>
            <person name="Dassouli A."/>
            <person name="Noel B."/>
            <person name="Ranwez V."/>
            <person name="Vacherie B."/>
            <person name="Augagneur Y."/>
            <person name="Bres V."/>
            <person name="Duclos A."/>
            <person name="Randazzo S."/>
            <person name="Carcy B."/>
            <person name="Debierre-Grockiego F."/>
            <person name="Delbecq S."/>
            <person name="Moubri-Menage K."/>
            <person name="Shams-Eldin H."/>
            <person name="Usmani-Brown S."/>
            <person name="Bringaud F."/>
            <person name="Wincker P."/>
            <person name="Vivares C.P."/>
            <person name="Schwarz R.T."/>
            <person name="Schetters T.P."/>
            <person name="Krause P.J."/>
            <person name="Gorenflot A."/>
            <person name="Berry V."/>
            <person name="Barbe V."/>
            <person name="Ben Mamoun C."/>
        </authorList>
    </citation>
    <scope>NUCLEOTIDE SEQUENCE [LARGE SCALE GENOMIC DNA]</scope>
    <source>
        <strain evidence="1 2">RI</strain>
    </source>
</reference>
<reference evidence="1 2" key="3">
    <citation type="journal article" date="2016" name="Sci. Rep.">
        <title>Genome-wide diversity and gene expression profiling of Babesia microti isolates identify polymorphic genes that mediate host-pathogen interactions.</title>
        <authorList>
            <person name="Silva J.C."/>
            <person name="Cornillot E."/>
            <person name="McCracken C."/>
            <person name="Usmani-Brown S."/>
            <person name="Dwivedi A."/>
            <person name="Ifeonu O.O."/>
            <person name="Crabtree J."/>
            <person name="Gotia H.T."/>
            <person name="Virji A.Z."/>
            <person name="Reynes C."/>
            <person name="Colinge J."/>
            <person name="Kumar V."/>
            <person name="Lawres L."/>
            <person name="Pazzi J.E."/>
            <person name="Pablo J.V."/>
            <person name="Hung C."/>
            <person name="Brancato J."/>
            <person name="Kumari P."/>
            <person name="Orvis J."/>
            <person name="Tretina K."/>
            <person name="Chibucos M."/>
            <person name="Ott S."/>
            <person name="Sadzewicz L."/>
            <person name="Sengamalay N."/>
            <person name="Shetty A.C."/>
            <person name="Su Q."/>
            <person name="Tallon L."/>
            <person name="Fraser C.M."/>
            <person name="Frutos R."/>
            <person name="Molina D.M."/>
            <person name="Krause P.J."/>
            <person name="Ben Mamoun C."/>
        </authorList>
    </citation>
    <scope>NUCLEOTIDE SEQUENCE [LARGE SCALE GENOMIC DNA]</scope>
    <source>
        <strain evidence="1 2">RI</strain>
    </source>
</reference>
<dbReference type="GeneID" id="24423697"/>
<accession>I7I8D1</accession>
<dbReference type="AlphaFoldDB" id="I7I8D1"/>
<name>I7I8D1_BABMR</name>
<dbReference type="RefSeq" id="XP_012647687.1">
    <property type="nucleotide sequence ID" value="XM_012792233.1"/>
</dbReference>
<sequence>MDVFSNLSNGTPPCTYMKRQIQDSRGRKPAYVCTSADGQYIAILYFPRSSRSIKKSLCHLDKSVSSAMKMKLRSQIIGESTGYENDVPLYTSYNSYLKFITDLDKFDIYDEIEAFSGFCDDSTKADNKSKPHLNDGKKKFLNLKMANNIDYNENYNAYIVIYDTFFMNPVTEIVLDDFTHLTNKTARGISKRIFHTFFIKFVLGDSFLLCFINDTLWIIHNNYLSHNYFLKLTLVPIKAHNSNGGPVSLDTIDLVSVLKNGFKSTTNDLIHDDCTHTGLIGNFIELNNFPLYQCSHEGYTCELIIHYENQFPIRAAFCHTQQAHNRCDKCVHLKCIEFFSPKIELANITSLSCVASAMIVDCKYVYYDENGSTMECDKPWVDYSNGLEFIEHLITMKDGQIILPAQSANQCYDVYKREFFCNILIATILSHNTGLILVLSDLNRNAIATTTIPHSNSNSPFTIKHSHNCSYICCYSQHLLAIIKLQSSANNTKTNANYLMNVIYMVDPSGDDAVGDFVDVAFGGDPQSRWLYISMHRGTTNDILCLYDLKKLDRQSMTQAKEYTRPHIELNLNSTLLPMCIQIVTVPCSNMLLLMPNHQRYITVLTPEYAENWDNTATRNFKRFPIFSTNKEMLQLHFVWEDVQIEPVAKQTTLPSLTRPTFCYHRGCTGIDSHIKYLYALNLELNIRYNQHSSGVPGIYSIWPCMESLLSVSDCCTNAAEIKLPPLRRVRYYGLDCINKFQTECDNCISERFDGSGICTSISRSIYGVTTSLMDEIYSLHKKGLLRSNNWCQSMLFYGNNYLKILNQMLEIMASNSNLFSVEHFNDYGDRLAKLRGFWFARMEDRGIALRKKSASSVPFQSLNRPSTFQILEEYAHLIAEKLDDKRATTSKSDNVEKAAKVARRGTGIADADCQQKRVVRLPNGNLVSSDLLSIIPESKLPFSVLNNASLGARVDSLDELKRGTAEVALGMYYLKMELDEKNVKLPKNLRKLLAFLAQASVAHHTYVNSQHHN</sequence>
<reference evidence="1 2" key="2">
    <citation type="journal article" date="2013" name="PLoS ONE">
        <title>Whole genome mapping and re-organization of the nuclear and mitochondrial genomes of Babesia microti isolates.</title>
        <authorList>
            <person name="Cornillot E."/>
            <person name="Dassouli A."/>
            <person name="Garg A."/>
            <person name="Pachikara N."/>
            <person name="Randazzo S."/>
            <person name="Depoix D."/>
            <person name="Carcy B."/>
            <person name="Delbecq S."/>
            <person name="Frutos R."/>
            <person name="Silva J.C."/>
            <person name="Sutton R."/>
            <person name="Krause P.J."/>
            <person name="Mamoun C.B."/>
        </authorList>
    </citation>
    <scope>NUCLEOTIDE SEQUENCE [LARGE SCALE GENOMIC DNA]</scope>
    <source>
        <strain evidence="1 2">RI</strain>
    </source>
</reference>
<dbReference type="KEGG" id="bmic:BMR1_01G03110"/>
<gene>
    <name evidence="1" type="ORF">BMR1_01G03110</name>
</gene>
<dbReference type="VEuPathDB" id="PiroplasmaDB:BMR1_01G03110"/>
<evidence type="ECO:0000313" key="1">
    <source>
        <dbReference type="EMBL" id="CCF73078.1"/>
    </source>
</evidence>
<organism evidence="1 2">
    <name type="scientific">Babesia microti (strain RI)</name>
    <dbReference type="NCBI Taxonomy" id="1133968"/>
    <lineage>
        <taxon>Eukaryota</taxon>
        <taxon>Sar</taxon>
        <taxon>Alveolata</taxon>
        <taxon>Apicomplexa</taxon>
        <taxon>Aconoidasida</taxon>
        <taxon>Piroplasmida</taxon>
        <taxon>Babesiidae</taxon>
        <taxon>Babesia</taxon>
    </lineage>
</organism>
<dbReference type="Proteomes" id="UP000002899">
    <property type="component" value="Chromosome I"/>
</dbReference>
<keyword evidence="2" id="KW-1185">Reference proteome</keyword>
<evidence type="ECO:0000313" key="2">
    <source>
        <dbReference type="Proteomes" id="UP000002899"/>
    </source>
</evidence>
<protein>
    <submittedName>
        <fullName evidence="1">Uncharacterized protein</fullName>
    </submittedName>
</protein>
<dbReference type="EMBL" id="FO082871">
    <property type="protein sequence ID" value="CCF73078.1"/>
    <property type="molecule type" value="Genomic_DNA"/>
</dbReference>
<proteinExistence type="predicted"/>